<dbReference type="CDD" id="cd00055">
    <property type="entry name" value="EGF_Lam"/>
    <property type="match status" value="3"/>
</dbReference>
<dbReference type="EMBL" id="KQ422946">
    <property type="protein sequence ID" value="KOF73876.1"/>
    <property type="molecule type" value="Genomic_DNA"/>
</dbReference>
<evidence type="ECO:0000256" key="3">
    <source>
        <dbReference type="ARBA" id="ARBA00022737"/>
    </source>
</evidence>
<dbReference type="InterPro" id="IPR000742">
    <property type="entry name" value="EGF"/>
</dbReference>
<accession>A0A0L8GA17</accession>
<dbReference type="InterPro" id="IPR000859">
    <property type="entry name" value="CUB_dom"/>
</dbReference>
<dbReference type="InterPro" id="IPR001881">
    <property type="entry name" value="EGF-like_Ca-bd_dom"/>
</dbReference>
<keyword evidence="5 8" id="KW-1015">Disulfide bond</keyword>
<dbReference type="SUPFAM" id="SSF57196">
    <property type="entry name" value="EGF/Laminin"/>
    <property type="match status" value="4"/>
</dbReference>
<evidence type="ECO:0000256" key="9">
    <source>
        <dbReference type="PROSITE-ProRule" id="PRU00460"/>
    </source>
</evidence>
<keyword evidence="7 9" id="KW-0424">Laminin EGF-like domain</keyword>
<dbReference type="SMART" id="SM00180">
    <property type="entry name" value="EGF_Lam"/>
    <property type="match status" value="3"/>
</dbReference>
<dbReference type="GO" id="GO:0005509">
    <property type="term" value="F:calcium ion binding"/>
    <property type="evidence" value="ECO:0007669"/>
    <property type="project" value="InterPro"/>
</dbReference>
<feature type="domain" description="Laminin EGF-like" evidence="12">
    <location>
        <begin position="972"/>
        <end position="1022"/>
    </location>
</feature>
<evidence type="ECO:0000259" key="11">
    <source>
        <dbReference type="PROSITE" id="PS50026"/>
    </source>
</evidence>
<evidence type="ECO:0000256" key="8">
    <source>
        <dbReference type="PROSITE-ProRule" id="PRU00076"/>
    </source>
</evidence>
<feature type="domain" description="EGF-like" evidence="11">
    <location>
        <begin position="599"/>
        <end position="640"/>
    </location>
</feature>
<gene>
    <name evidence="13" type="ORF">OCBIM_22037165mg</name>
</gene>
<dbReference type="FunFam" id="2.10.25.10:FF:000191">
    <property type="entry name" value="Multiple epidermal growth factor-like domains 8"/>
    <property type="match status" value="1"/>
</dbReference>
<keyword evidence="4" id="KW-0472">Membrane</keyword>
<dbReference type="Pfam" id="PF01437">
    <property type="entry name" value="PSI"/>
    <property type="match status" value="2"/>
</dbReference>
<proteinExistence type="predicted"/>
<evidence type="ECO:0000313" key="13">
    <source>
        <dbReference type="EMBL" id="KOF73876.1"/>
    </source>
</evidence>
<comment type="subcellular location">
    <subcellularLocation>
        <location evidence="1">Membrane</location>
    </subcellularLocation>
</comment>
<reference evidence="13" key="1">
    <citation type="submission" date="2015-07" db="EMBL/GenBank/DDBJ databases">
        <title>MeaNS - Measles Nucleotide Surveillance Program.</title>
        <authorList>
            <person name="Tran T."/>
            <person name="Druce J."/>
        </authorList>
    </citation>
    <scope>NUCLEOTIDE SEQUENCE</scope>
    <source>
        <strain evidence="13">UCB-OBI-ISO-001</strain>
        <tissue evidence="13">Gonad</tissue>
    </source>
</reference>
<feature type="domain" description="CUB" evidence="10">
    <location>
        <begin position="1024"/>
        <end position="1150"/>
    </location>
</feature>
<sequence>SDYLYYLINPFLRKKYTHAPNPVRVLCPENFIPMLFACEEPSRTSSSPYFLDAAQIYTYLFNHLNHLTRPTFQCANIKCANIKCANSEGLEDPQNTCLIANGTKSGLIGWWAGLSAALTNVNQCRVEDQPAGLHWLKYQNPLNPNYPDQAEIIRETASHLKFESTLAKDVDQNGFYIAHYTGFIYPLQFPPPNDNKSLVLTVGTSSAKITLYLSKDKYKKNKEKVTGSGDRYEKSVAYKARRFGDSMLFTNRSRGAKYYVDLEAQLNITTSQNSVTEFKSTIDITWNNIRQKKNNLRQKNEVDEQALTYEFLQPYYEGNCDQHYNCLGCLSDNACGWCVETRSCVLRDENYTEISNNKFTDNEIKDKCKGDMAHHLLITNIAECPICSDYVSCSDCSTDNLCEWVIDDAHCIRRGRVEEAVKDPKNCSVPCYARTNCFDCTSKRDECAWCENTHQCLTFAQYVPLHMYGQCQHWVYSKLPNIQCHNCSVHLNYTNCLHHFGCGWCFNEHNPTIGVCLDGDFVVSPSWHVKRHSSEVVVSATGLAPVQVAHKICHFEHGRCQYRMAVASTGGTICAAVISENHNISVQESAHWAYGVVPDVNECTLGLHKCHPNATCYNTLDSYTYYKCQCDIGWTGAECNTSCGCNGHSACPKGIGICEECHHNTKGQYCELCQPGSYGDPTTGQERCYYDCVHGKCSGSPDYKCQCDIGWTGAECNTSCGCNGHSACPKGIGICEECHHNTKGQYCELCQPGSYGDPTTGQELGKNKIDITAAPTAEEVEEFWEEIWSVKQQSQKGTIKTTNFASEQLWTPITVEEVTQALQRLSNWKAPGHDKIPNFWLKYLTRMHKKLAENFNNILAEPETMPGWVTKRKTILIPKSTEMAKSQNYRPITCLPTIYKAFTAIMSQRLSKHLENNNLFPEEQKGCCKGSYGCKDQLMINKAITEDSRRKEKGLSMAWIGYRKAFDTCKLCECNGHGDVSLGECHNQTGKCFCKDDTKGFHCQHCLNDYYGNPRNNNKCYRRCGAATVLTNVTSGALGSFETTPELNHAWKIYCLWIITPFNDVQRPFELAREKKTLPSISLTFEPDISVNCSLDDFIYVYDGIPDFVNGSSRNNGLLLGTFCGTQNRPLSVEAVKGVLTVYFVSYEKG</sequence>
<keyword evidence="3" id="KW-0677">Repeat</keyword>
<evidence type="ECO:0008006" key="14">
    <source>
        <dbReference type="Google" id="ProtNLM"/>
    </source>
</evidence>
<keyword evidence="8" id="KW-0245">EGF-like domain</keyword>
<evidence type="ECO:0000259" key="12">
    <source>
        <dbReference type="PROSITE" id="PS50027"/>
    </source>
</evidence>
<dbReference type="PROSITE" id="PS50027">
    <property type="entry name" value="EGF_LAM_2"/>
    <property type="match status" value="2"/>
</dbReference>
<dbReference type="Gene3D" id="2.10.25.10">
    <property type="entry name" value="Laminin"/>
    <property type="match status" value="4"/>
</dbReference>
<evidence type="ECO:0000256" key="7">
    <source>
        <dbReference type="ARBA" id="ARBA00023292"/>
    </source>
</evidence>
<feature type="non-terminal residue" evidence="13">
    <location>
        <position position="1150"/>
    </location>
</feature>
<dbReference type="OrthoDB" id="263283at2759"/>
<evidence type="ECO:0000256" key="1">
    <source>
        <dbReference type="ARBA" id="ARBA00004370"/>
    </source>
</evidence>
<dbReference type="InterPro" id="IPR016201">
    <property type="entry name" value="PSI"/>
</dbReference>
<feature type="disulfide bond" evidence="8">
    <location>
        <begin position="630"/>
        <end position="639"/>
    </location>
</feature>
<dbReference type="SMART" id="SM00179">
    <property type="entry name" value="EGF_CA"/>
    <property type="match status" value="1"/>
</dbReference>
<dbReference type="PROSITE" id="PS01180">
    <property type="entry name" value="CUB"/>
    <property type="match status" value="1"/>
</dbReference>
<dbReference type="GO" id="GO:0016020">
    <property type="term" value="C:membrane"/>
    <property type="evidence" value="ECO:0007669"/>
    <property type="project" value="UniProtKB-SubCell"/>
</dbReference>
<feature type="non-terminal residue" evidence="13">
    <location>
        <position position="1"/>
    </location>
</feature>
<evidence type="ECO:0000256" key="2">
    <source>
        <dbReference type="ARBA" id="ARBA00022729"/>
    </source>
</evidence>
<dbReference type="SMART" id="SM00181">
    <property type="entry name" value="EGF"/>
    <property type="match status" value="3"/>
</dbReference>
<dbReference type="InterPro" id="IPR056863">
    <property type="entry name" value="LMN_ATRN_NET-like_EGF"/>
</dbReference>
<feature type="disulfide bond" evidence="9">
    <location>
        <begin position="661"/>
        <end position="670"/>
    </location>
</feature>
<comment type="caution">
    <text evidence="8">Lacks conserved residue(s) required for the propagation of feature annotation.</text>
</comment>
<feature type="domain" description="Laminin EGF-like" evidence="12">
    <location>
        <begin position="643"/>
        <end position="690"/>
    </location>
</feature>
<dbReference type="PROSITE" id="PS01248">
    <property type="entry name" value="EGF_LAM_1"/>
    <property type="match status" value="2"/>
</dbReference>
<feature type="disulfide bond" evidence="9">
    <location>
        <begin position="994"/>
        <end position="1003"/>
    </location>
</feature>
<dbReference type="AlphaFoldDB" id="A0A0L8GA17"/>
<dbReference type="PROSITE" id="PS00022">
    <property type="entry name" value="EGF_1"/>
    <property type="match status" value="2"/>
</dbReference>
<dbReference type="STRING" id="37653.A0A0L8GA17"/>
<keyword evidence="6" id="KW-0325">Glycoprotein</keyword>
<dbReference type="InterPro" id="IPR002165">
    <property type="entry name" value="Plexin_repeat"/>
</dbReference>
<dbReference type="InterPro" id="IPR002049">
    <property type="entry name" value="LE_dom"/>
</dbReference>
<feature type="disulfide bond" evidence="9">
    <location>
        <begin position="1006"/>
        <end position="1020"/>
    </location>
</feature>
<dbReference type="PANTHER" id="PTHR35450">
    <property type="entry name" value="REVERSE TRANSCRIPTASE DOMAIN-CONTAINING PROTEIN"/>
    <property type="match status" value="1"/>
</dbReference>
<evidence type="ECO:0000256" key="5">
    <source>
        <dbReference type="ARBA" id="ARBA00023157"/>
    </source>
</evidence>
<dbReference type="Pfam" id="PF24973">
    <property type="entry name" value="EGF_LMN_ATRN"/>
    <property type="match status" value="3"/>
</dbReference>
<organism evidence="13">
    <name type="scientific">Octopus bimaculoides</name>
    <name type="common">California two-spotted octopus</name>
    <dbReference type="NCBI Taxonomy" id="37653"/>
    <lineage>
        <taxon>Eukaryota</taxon>
        <taxon>Metazoa</taxon>
        <taxon>Spiralia</taxon>
        <taxon>Lophotrochozoa</taxon>
        <taxon>Mollusca</taxon>
        <taxon>Cephalopoda</taxon>
        <taxon>Coleoidea</taxon>
        <taxon>Octopodiformes</taxon>
        <taxon>Octopoda</taxon>
        <taxon>Incirrata</taxon>
        <taxon>Octopodidae</taxon>
        <taxon>Octopus</taxon>
    </lineage>
</organism>
<dbReference type="PROSITE" id="PS50026">
    <property type="entry name" value="EGF_3"/>
    <property type="match status" value="1"/>
</dbReference>
<evidence type="ECO:0000256" key="4">
    <source>
        <dbReference type="ARBA" id="ARBA00023136"/>
    </source>
</evidence>
<evidence type="ECO:0000256" key="6">
    <source>
        <dbReference type="ARBA" id="ARBA00023180"/>
    </source>
</evidence>
<name>A0A0L8GA17_OCTBM</name>
<dbReference type="PANTHER" id="PTHR35450:SF2">
    <property type="entry name" value="REVERSE TRANSCRIPTASE DOMAIN-CONTAINING PROTEIN"/>
    <property type="match status" value="1"/>
</dbReference>
<protein>
    <recommendedName>
        <fullName evidence="14">EGF-like domain-containing protein</fullName>
    </recommendedName>
</protein>
<evidence type="ECO:0000259" key="10">
    <source>
        <dbReference type="PROSITE" id="PS01180"/>
    </source>
</evidence>
<keyword evidence="2" id="KW-0732">Signal</keyword>
<dbReference type="SMART" id="SM00423">
    <property type="entry name" value="PSI"/>
    <property type="match status" value="3"/>
</dbReference>